<name>A0A6P6Y2K9_DERPT</name>
<evidence type="ECO:0000256" key="6">
    <source>
        <dbReference type="SAM" id="MobiDB-lite"/>
    </source>
</evidence>
<dbReference type="PANTHER" id="PTHR24342">
    <property type="entry name" value="SERINE/THREONINE-PROTEIN KINASE 17"/>
    <property type="match status" value="1"/>
</dbReference>
<evidence type="ECO:0000313" key="8">
    <source>
        <dbReference type="Proteomes" id="UP000515146"/>
    </source>
</evidence>
<keyword evidence="5" id="KW-0067">ATP-binding</keyword>
<dbReference type="AlphaFoldDB" id="A0A6P6Y2K9"/>
<proteinExistence type="predicted"/>
<dbReference type="Gene3D" id="1.10.510.10">
    <property type="entry name" value="Transferase(Phosphotransferase) domain 1"/>
    <property type="match status" value="1"/>
</dbReference>
<dbReference type="GO" id="GO:0043065">
    <property type="term" value="P:positive regulation of apoptotic process"/>
    <property type="evidence" value="ECO:0007669"/>
    <property type="project" value="TreeGrafter"/>
</dbReference>
<dbReference type="InterPro" id="IPR008271">
    <property type="entry name" value="Ser/Thr_kinase_AS"/>
</dbReference>
<sequence>MQPKQGLLQAENSCISDEQLNQIIRRNESIEDYYHIEREVFARGKFACVRRVKHRQNGRQYAAKIMKRRRLRHGDVTDEILHEIRVLLSVADSERIVRLYEVYETRLDFTLVLELAEGGELQKVLDDEESIQEKQCRRLIRQIIEGVQYLHQKRIAHLDIKPQNILLTDALPDGHVKLCDFGISRMIEDHCEVREIMGTVDYMPPEILQYEPISLASDMWSLGIVTYVLLSGHSPFGGDDKQQTYSNITSSDLEFPDKLFGHISDDAKNFIRKLLNRDPKKRLNCEECLKHPWLSSVDNNNMVDETLSIDNLKHITNDLNNQTSDLDDDDEEDDDEKHSDNDDENMIVVAKSCPTSESKSSSMTLSSICSLDDQLDPQQQRQNDDLYKDSLLPSSNCDSGLGENICDTMLMTTTAVNNDKMDSCQNLKQQITIELSTTNSGQHSNDNNNDDDNKENQKPEQPKQNLSIPMIMTNTKYNHKRLSSDIFPDRKSIIAIVSNSLQTTSKKSTSESSMSSSSLSSSSTKTTISGDRPSRTLLVNVHNQMMMMTTDKQQNNSNSIINDHSPPSTPSKKFYLSIDDYDNINNDNVDQWKRSPYSNIRSLSMERLNTTPSLHDDNDDINHISTIPLATIETHSITTASTMDSLFAKKINDNNNDNPSLFQHHHQTAMMTKTTIIHHQTTTSPMMKNIDQ</sequence>
<dbReference type="InterPro" id="IPR000719">
    <property type="entry name" value="Prot_kinase_dom"/>
</dbReference>
<dbReference type="InterPro" id="IPR011009">
    <property type="entry name" value="Kinase-like_dom_sf"/>
</dbReference>
<dbReference type="OrthoDB" id="74764at2759"/>
<dbReference type="OMA" id="YYHIERE"/>
<accession>A0A6P6Y2K9</accession>
<dbReference type="KEGG" id="dpte:113793854"/>
<dbReference type="Pfam" id="PF00069">
    <property type="entry name" value="Pkinase"/>
    <property type="match status" value="1"/>
</dbReference>
<feature type="domain" description="Protein kinase" evidence="7">
    <location>
        <begin position="35"/>
        <end position="294"/>
    </location>
</feature>
<gene>
    <name evidence="9" type="primary">LOC113793854</name>
</gene>
<feature type="region of interest" description="Disordered" evidence="6">
    <location>
        <begin position="436"/>
        <end position="470"/>
    </location>
</feature>
<reference evidence="9" key="1">
    <citation type="submission" date="2025-08" db="UniProtKB">
        <authorList>
            <consortium name="RefSeq"/>
        </authorList>
    </citation>
    <scope>IDENTIFICATION</scope>
    <source>
        <strain evidence="9">Airmid</strain>
    </source>
</reference>
<evidence type="ECO:0000256" key="1">
    <source>
        <dbReference type="ARBA" id="ARBA00022527"/>
    </source>
</evidence>
<dbReference type="SMART" id="SM00220">
    <property type="entry name" value="S_TKc"/>
    <property type="match status" value="1"/>
</dbReference>
<keyword evidence="3" id="KW-0547">Nucleotide-binding</keyword>
<feature type="region of interest" description="Disordered" evidence="6">
    <location>
        <begin position="320"/>
        <end position="347"/>
    </location>
</feature>
<dbReference type="GO" id="GO:0035556">
    <property type="term" value="P:intracellular signal transduction"/>
    <property type="evidence" value="ECO:0007669"/>
    <property type="project" value="TreeGrafter"/>
</dbReference>
<dbReference type="GO" id="GO:0005634">
    <property type="term" value="C:nucleus"/>
    <property type="evidence" value="ECO:0007669"/>
    <property type="project" value="TreeGrafter"/>
</dbReference>
<dbReference type="SUPFAM" id="SSF56112">
    <property type="entry name" value="Protein kinase-like (PK-like)"/>
    <property type="match status" value="1"/>
</dbReference>
<feature type="region of interest" description="Disordered" evidence="6">
    <location>
        <begin position="502"/>
        <end position="534"/>
    </location>
</feature>
<keyword evidence="2" id="KW-0808">Transferase</keyword>
<evidence type="ECO:0000256" key="3">
    <source>
        <dbReference type="ARBA" id="ARBA00022741"/>
    </source>
</evidence>
<keyword evidence="4" id="KW-0418">Kinase</keyword>
<evidence type="ECO:0000313" key="9">
    <source>
        <dbReference type="RefSeq" id="XP_027199733.1"/>
    </source>
</evidence>
<organism evidence="8 9">
    <name type="scientific">Dermatophagoides pteronyssinus</name>
    <name type="common">European house dust mite</name>
    <dbReference type="NCBI Taxonomy" id="6956"/>
    <lineage>
        <taxon>Eukaryota</taxon>
        <taxon>Metazoa</taxon>
        <taxon>Ecdysozoa</taxon>
        <taxon>Arthropoda</taxon>
        <taxon>Chelicerata</taxon>
        <taxon>Arachnida</taxon>
        <taxon>Acari</taxon>
        <taxon>Acariformes</taxon>
        <taxon>Sarcoptiformes</taxon>
        <taxon>Astigmata</taxon>
        <taxon>Psoroptidia</taxon>
        <taxon>Analgoidea</taxon>
        <taxon>Pyroglyphidae</taxon>
        <taxon>Dermatophagoidinae</taxon>
        <taxon>Dermatophagoides</taxon>
    </lineage>
</organism>
<dbReference type="PROSITE" id="PS00108">
    <property type="entry name" value="PROTEIN_KINASE_ST"/>
    <property type="match status" value="1"/>
</dbReference>
<evidence type="ECO:0000256" key="2">
    <source>
        <dbReference type="ARBA" id="ARBA00022679"/>
    </source>
</evidence>
<dbReference type="PROSITE" id="PS50011">
    <property type="entry name" value="PROTEIN_KINASE_DOM"/>
    <property type="match status" value="1"/>
</dbReference>
<keyword evidence="1" id="KW-0723">Serine/threonine-protein kinase</keyword>
<dbReference type="Gene3D" id="3.30.200.20">
    <property type="entry name" value="Phosphorylase Kinase, domain 1"/>
    <property type="match status" value="1"/>
</dbReference>
<feature type="compositionally biased region" description="Low complexity" evidence="6">
    <location>
        <begin position="502"/>
        <end position="529"/>
    </location>
</feature>
<evidence type="ECO:0000256" key="5">
    <source>
        <dbReference type="ARBA" id="ARBA00022840"/>
    </source>
</evidence>
<evidence type="ECO:0000259" key="7">
    <source>
        <dbReference type="PROSITE" id="PS50011"/>
    </source>
</evidence>
<dbReference type="InParanoid" id="A0A6P6Y2K9"/>
<dbReference type="PANTHER" id="PTHR24342:SF12">
    <property type="entry name" value="DEATH-ASSOCIATED PROTEIN KINASE RELATED"/>
    <property type="match status" value="1"/>
</dbReference>
<keyword evidence="8" id="KW-1185">Reference proteome</keyword>
<feature type="compositionally biased region" description="Acidic residues" evidence="6">
    <location>
        <begin position="325"/>
        <end position="345"/>
    </location>
</feature>
<protein>
    <submittedName>
        <fullName evidence="9">Death-associated protein kinase related-like</fullName>
    </submittedName>
</protein>
<dbReference type="GO" id="GO:0005524">
    <property type="term" value="F:ATP binding"/>
    <property type="evidence" value="ECO:0007669"/>
    <property type="project" value="UniProtKB-KW"/>
</dbReference>
<dbReference type="RefSeq" id="XP_027199733.1">
    <property type="nucleotide sequence ID" value="XM_027343932.1"/>
</dbReference>
<dbReference type="Proteomes" id="UP000515146">
    <property type="component" value="Unplaced"/>
</dbReference>
<dbReference type="GO" id="GO:0004674">
    <property type="term" value="F:protein serine/threonine kinase activity"/>
    <property type="evidence" value="ECO:0007669"/>
    <property type="project" value="UniProtKB-KW"/>
</dbReference>
<dbReference type="FunFam" id="1.10.510.10:FF:000571">
    <property type="entry name" value="Maternal embryonic leucine zipper kinase"/>
    <property type="match status" value="1"/>
</dbReference>
<evidence type="ECO:0000256" key="4">
    <source>
        <dbReference type="ARBA" id="ARBA00022777"/>
    </source>
</evidence>